<name>A0A5K7ZY34_9BACT</name>
<protein>
    <submittedName>
        <fullName evidence="1">Uncharacterized protein</fullName>
    </submittedName>
</protein>
<proteinExistence type="predicted"/>
<gene>
    <name evidence="1" type="ORF">DSCO28_57450</name>
</gene>
<reference evidence="1 2" key="1">
    <citation type="submission" date="2019-11" db="EMBL/GenBank/DDBJ databases">
        <title>Comparative genomics of hydrocarbon-degrading Desulfosarcina strains.</title>
        <authorList>
            <person name="Watanabe M."/>
            <person name="Kojima H."/>
            <person name="Fukui M."/>
        </authorList>
    </citation>
    <scope>NUCLEOTIDE SEQUENCE [LARGE SCALE GENOMIC DNA]</scope>
    <source>
        <strain evidence="1 2">28bB2T</strain>
    </source>
</reference>
<dbReference type="EMBL" id="AP021876">
    <property type="protein sequence ID" value="BBO85179.1"/>
    <property type="molecule type" value="Genomic_DNA"/>
</dbReference>
<dbReference type="AlphaFoldDB" id="A0A5K7ZY34"/>
<dbReference type="RefSeq" id="WP_155312768.1">
    <property type="nucleotide sequence ID" value="NZ_AP021876.1"/>
</dbReference>
<organism evidence="1 2">
    <name type="scientific">Desulfosarcina ovata subsp. sediminis</name>
    <dbReference type="NCBI Taxonomy" id="885957"/>
    <lineage>
        <taxon>Bacteria</taxon>
        <taxon>Pseudomonadati</taxon>
        <taxon>Thermodesulfobacteriota</taxon>
        <taxon>Desulfobacteria</taxon>
        <taxon>Desulfobacterales</taxon>
        <taxon>Desulfosarcinaceae</taxon>
        <taxon>Desulfosarcina</taxon>
    </lineage>
</organism>
<dbReference type="KEGG" id="dov:DSCO28_57450"/>
<accession>A0A5K7ZY34</accession>
<sequence length="65" mass="7596">MNKLQAMARSMMLFSEAGLNPKSKEYRTLRRLIAFKIDRLGPDAALEQIRRDKDELLAQMKLILF</sequence>
<evidence type="ECO:0000313" key="2">
    <source>
        <dbReference type="Proteomes" id="UP000425960"/>
    </source>
</evidence>
<evidence type="ECO:0000313" key="1">
    <source>
        <dbReference type="EMBL" id="BBO85179.1"/>
    </source>
</evidence>
<dbReference type="Proteomes" id="UP000425960">
    <property type="component" value="Chromosome"/>
</dbReference>